<reference evidence="2 3" key="1">
    <citation type="submission" date="2020-07" db="EMBL/GenBank/DDBJ databases">
        <title>Genomic Encyclopedia of Type Strains, Phase IV (KMG-V): Genome sequencing to study the core and pangenomes of soil and plant-associated prokaryotes.</title>
        <authorList>
            <person name="Whitman W."/>
        </authorList>
    </citation>
    <scope>NUCLEOTIDE SEQUENCE [LARGE SCALE GENOMIC DNA]</scope>
    <source>
        <strain evidence="2 3">RH2WT43</strain>
    </source>
</reference>
<evidence type="ECO:0000313" key="2">
    <source>
        <dbReference type="EMBL" id="MBA8889286.1"/>
    </source>
</evidence>
<name>A0A839F3W8_9GAMM</name>
<organism evidence="2 3">
    <name type="scientific">Dokdonella fugitiva</name>
    <dbReference type="NCBI Taxonomy" id="328517"/>
    <lineage>
        <taxon>Bacteria</taxon>
        <taxon>Pseudomonadati</taxon>
        <taxon>Pseudomonadota</taxon>
        <taxon>Gammaproteobacteria</taxon>
        <taxon>Lysobacterales</taxon>
        <taxon>Rhodanobacteraceae</taxon>
        <taxon>Dokdonella</taxon>
    </lineage>
</organism>
<comment type="caution">
    <text evidence="2">The sequence shown here is derived from an EMBL/GenBank/DDBJ whole genome shotgun (WGS) entry which is preliminary data.</text>
</comment>
<protein>
    <submittedName>
        <fullName evidence="2">Uncharacterized protein</fullName>
    </submittedName>
</protein>
<evidence type="ECO:0000256" key="1">
    <source>
        <dbReference type="SAM" id="MobiDB-lite"/>
    </source>
</evidence>
<proteinExistence type="predicted"/>
<feature type="compositionally biased region" description="Polar residues" evidence="1">
    <location>
        <begin position="1"/>
        <end position="13"/>
    </location>
</feature>
<dbReference type="EMBL" id="JACGXL010000006">
    <property type="protein sequence ID" value="MBA8889286.1"/>
    <property type="molecule type" value="Genomic_DNA"/>
</dbReference>
<keyword evidence="3" id="KW-1185">Reference proteome</keyword>
<gene>
    <name evidence="2" type="ORF">FHW12_003529</name>
</gene>
<sequence length="30" mass="3189">MSMELQSASTVQATGVGRNPVVVDIRNTRA</sequence>
<accession>A0A839F3W8</accession>
<feature type="region of interest" description="Disordered" evidence="1">
    <location>
        <begin position="1"/>
        <end position="30"/>
    </location>
</feature>
<evidence type="ECO:0000313" key="3">
    <source>
        <dbReference type="Proteomes" id="UP000550401"/>
    </source>
</evidence>
<dbReference type="AlphaFoldDB" id="A0A839F3W8"/>
<dbReference type="Proteomes" id="UP000550401">
    <property type="component" value="Unassembled WGS sequence"/>
</dbReference>